<feature type="region of interest" description="Disordered" evidence="1">
    <location>
        <begin position="124"/>
        <end position="163"/>
    </location>
</feature>
<dbReference type="PANTHER" id="PTHR13582:SF0">
    <property type="entry name" value="M-PHASE PHOSPHOPROTEIN 6"/>
    <property type="match status" value="1"/>
</dbReference>
<feature type="compositionally biased region" description="Basic residues" evidence="1">
    <location>
        <begin position="130"/>
        <end position="149"/>
    </location>
</feature>
<organism evidence="2">
    <name type="scientific">Zeugodacus cucurbitae</name>
    <name type="common">Melon fruit fly</name>
    <name type="synonym">Bactrocera cucurbitae</name>
    <dbReference type="NCBI Taxonomy" id="28588"/>
    <lineage>
        <taxon>Eukaryota</taxon>
        <taxon>Metazoa</taxon>
        <taxon>Ecdysozoa</taxon>
        <taxon>Arthropoda</taxon>
        <taxon>Hexapoda</taxon>
        <taxon>Insecta</taxon>
        <taxon>Pterygota</taxon>
        <taxon>Neoptera</taxon>
        <taxon>Endopterygota</taxon>
        <taxon>Diptera</taxon>
        <taxon>Brachycera</taxon>
        <taxon>Muscomorpha</taxon>
        <taxon>Tephritoidea</taxon>
        <taxon>Tephritidae</taxon>
        <taxon>Zeugodacus</taxon>
        <taxon>Zeugodacus</taxon>
    </lineage>
</organism>
<dbReference type="Pfam" id="PF10175">
    <property type="entry name" value="MPP6"/>
    <property type="match status" value="1"/>
</dbReference>
<gene>
    <name evidence="2" type="primary">Mphosph6</name>
    <name evidence="2" type="ORF">g.483</name>
</gene>
<dbReference type="AlphaFoldDB" id="A0A0A1XKM8"/>
<proteinExistence type="predicted"/>
<evidence type="ECO:0000313" key="2">
    <source>
        <dbReference type="EMBL" id="JAD11435.1"/>
    </source>
</evidence>
<dbReference type="EMBL" id="GBXI01002857">
    <property type="protein sequence ID" value="JAD11435.1"/>
    <property type="molecule type" value="Transcribed_RNA"/>
</dbReference>
<name>A0A0A1XKM8_ZEUCU</name>
<sequence length="163" mass="19160">MSAKKARPRLSKGILEMKFMQRTKAKVDKEIEEAEGREMYSQEITQKMLNSNSNYIMEPSFVHCENLIEGRLSFRGMNPEIERLLELEQAEKAANTRHEQPTEVSDKDMATFYNAQQVTMQKKFQTKAQFKAKRNHVDKKTWQGKKPRFQKPQEDDAEDDNNK</sequence>
<accession>A0A0A1XKM8</accession>
<reference evidence="2" key="2">
    <citation type="journal article" date="2015" name="Gigascience">
        <title>Reconstructing a comprehensive transcriptome assembly of a white-pupal translocated strain of the pest fruit fly Bactrocera cucurbitae.</title>
        <authorList>
            <person name="Sim S.B."/>
            <person name="Calla B."/>
            <person name="Hall B."/>
            <person name="DeRego T."/>
            <person name="Geib S.M."/>
        </authorList>
    </citation>
    <scope>NUCLEOTIDE SEQUENCE</scope>
</reference>
<dbReference type="InterPro" id="IPR019324">
    <property type="entry name" value="MPP6"/>
</dbReference>
<dbReference type="GO" id="GO:0000460">
    <property type="term" value="P:maturation of 5.8S rRNA"/>
    <property type="evidence" value="ECO:0007669"/>
    <property type="project" value="TreeGrafter"/>
</dbReference>
<evidence type="ECO:0000256" key="1">
    <source>
        <dbReference type="SAM" id="MobiDB-lite"/>
    </source>
</evidence>
<reference evidence="2" key="1">
    <citation type="submission" date="2014-11" db="EMBL/GenBank/DDBJ databases">
        <authorList>
            <person name="Geib S."/>
        </authorList>
    </citation>
    <scope>NUCLEOTIDE SEQUENCE</scope>
</reference>
<dbReference type="PANTHER" id="PTHR13582">
    <property type="entry name" value="M-PHASE PHOSPHOPROTEIN 6"/>
    <property type="match status" value="1"/>
</dbReference>
<protein>
    <submittedName>
        <fullName evidence="2">M-phase phosphoprotein 6</fullName>
    </submittedName>
</protein>